<feature type="compositionally biased region" description="Basic and acidic residues" evidence="1">
    <location>
        <begin position="11"/>
        <end position="35"/>
    </location>
</feature>
<dbReference type="EMBL" id="JACIJD010000028">
    <property type="protein sequence ID" value="MBB5696038.1"/>
    <property type="molecule type" value="Genomic_DNA"/>
</dbReference>
<sequence>MSKAGYFARPVEADGKHHPQGAHKEEQEPERWSDTVHKVADTIRSWLPSSTTSKKG</sequence>
<dbReference type="Proteomes" id="UP000580654">
    <property type="component" value="Unassembled WGS sequence"/>
</dbReference>
<reference evidence="2 3" key="1">
    <citation type="submission" date="2020-08" db="EMBL/GenBank/DDBJ databases">
        <title>Genomic Encyclopedia of Type Strains, Phase IV (KMG-IV): sequencing the most valuable type-strain genomes for metagenomic binning, comparative biology and taxonomic classification.</title>
        <authorList>
            <person name="Goeker M."/>
        </authorList>
    </citation>
    <scope>NUCLEOTIDE SEQUENCE [LARGE SCALE GENOMIC DNA]</scope>
    <source>
        <strain evidence="2 3">DSM 25622</strain>
    </source>
</reference>
<organism evidence="2 3">
    <name type="scientific">Muricoccus pecuniae</name>
    <dbReference type="NCBI Taxonomy" id="693023"/>
    <lineage>
        <taxon>Bacteria</taxon>
        <taxon>Pseudomonadati</taxon>
        <taxon>Pseudomonadota</taxon>
        <taxon>Alphaproteobacteria</taxon>
        <taxon>Acetobacterales</taxon>
        <taxon>Roseomonadaceae</taxon>
        <taxon>Muricoccus</taxon>
    </lineage>
</organism>
<evidence type="ECO:0000313" key="3">
    <source>
        <dbReference type="Proteomes" id="UP000580654"/>
    </source>
</evidence>
<name>A0A840Y4I6_9PROT</name>
<comment type="caution">
    <text evidence="2">The sequence shown here is derived from an EMBL/GenBank/DDBJ whole genome shotgun (WGS) entry which is preliminary data.</text>
</comment>
<accession>A0A840Y4I6</accession>
<gene>
    <name evidence="2" type="ORF">FHS87_004106</name>
</gene>
<evidence type="ECO:0000256" key="1">
    <source>
        <dbReference type="SAM" id="MobiDB-lite"/>
    </source>
</evidence>
<proteinExistence type="predicted"/>
<dbReference type="AlphaFoldDB" id="A0A840Y4I6"/>
<protein>
    <submittedName>
        <fullName evidence="2">Uncharacterized protein</fullName>
    </submittedName>
</protein>
<feature type="region of interest" description="Disordered" evidence="1">
    <location>
        <begin position="1"/>
        <end position="35"/>
    </location>
</feature>
<evidence type="ECO:0000313" key="2">
    <source>
        <dbReference type="EMBL" id="MBB5696038.1"/>
    </source>
</evidence>
<keyword evidence="3" id="KW-1185">Reference proteome</keyword>